<organism evidence="2 3">
    <name type="scientific">Cloeon dipterum</name>
    <dbReference type="NCBI Taxonomy" id="197152"/>
    <lineage>
        <taxon>Eukaryota</taxon>
        <taxon>Metazoa</taxon>
        <taxon>Ecdysozoa</taxon>
        <taxon>Arthropoda</taxon>
        <taxon>Hexapoda</taxon>
        <taxon>Insecta</taxon>
        <taxon>Pterygota</taxon>
        <taxon>Palaeoptera</taxon>
        <taxon>Ephemeroptera</taxon>
        <taxon>Pisciforma</taxon>
        <taxon>Baetidae</taxon>
        <taxon>Cloeon</taxon>
    </lineage>
</organism>
<dbReference type="Proteomes" id="UP000494165">
    <property type="component" value="Unassembled WGS sequence"/>
</dbReference>
<evidence type="ECO:0000313" key="3">
    <source>
        <dbReference type="Proteomes" id="UP000494165"/>
    </source>
</evidence>
<feature type="chain" id="PRO_5035857764" evidence="1">
    <location>
        <begin position="22"/>
        <end position="119"/>
    </location>
</feature>
<reference evidence="2 3" key="1">
    <citation type="submission" date="2020-04" db="EMBL/GenBank/DDBJ databases">
        <authorList>
            <person name="Alioto T."/>
            <person name="Alioto T."/>
            <person name="Gomez Garrido J."/>
        </authorList>
    </citation>
    <scope>NUCLEOTIDE SEQUENCE [LARGE SCALE GENOMIC DNA]</scope>
</reference>
<keyword evidence="1" id="KW-0732">Signal</keyword>
<keyword evidence="3" id="KW-1185">Reference proteome</keyword>
<dbReference type="EMBL" id="CADEPI010000203">
    <property type="protein sequence ID" value="CAB3380199.1"/>
    <property type="molecule type" value="Genomic_DNA"/>
</dbReference>
<feature type="signal peptide" evidence="1">
    <location>
        <begin position="1"/>
        <end position="21"/>
    </location>
</feature>
<gene>
    <name evidence="2" type="ORF">CLODIP_2_CD04002</name>
</gene>
<sequence length="119" mass="13127">MERTSLILCLIVLIVPVLVSCRPQDFDHRDGKQYSLFGADRFIKFQNGEGDDLKVDFSFSVPFVKLPLRRRNGDGKSSVDINLKGLAVAAGISAMSSFISLATSNYDNTPSSGLKIYKH</sequence>
<proteinExistence type="predicted"/>
<dbReference type="PROSITE" id="PS51257">
    <property type="entry name" value="PROKAR_LIPOPROTEIN"/>
    <property type="match status" value="1"/>
</dbReference>
<protein>
    <submittedName>
        <fullName evidence="2">Uncharacterized protein</fullName>
    </submittedName>
</protein>
<comment type="caution">
    <text evidence="2">The sequence shown here is derived from an EMBL/GenBank/DDBJ whole genome shotgun (WGS) entry which is preliminary data.</text>
</comment>
<dbReference type="AlphaFoldDB" id="A0A8S1DGD5"/>
<evidence type="ECO:0000256" key="1">
    <source>
        <dbReference type="SAM" id="SignalP"/>
    </source>
</evidence>
<accession>A0A8S1DGD5</accession>
<evidence type="ECO:0000313" key="2">
    <source>
        <dbReference type="EMBL" id="CAB3380199.1"/>
    </source>
</evidence>
<name>A0A8S1DGD5_9INSE</name>
<dbReference type="OrthoDB" id="6436512at2759"/>